<accession>A0A3M8D9F9</accession>
<evidence type="ECO:0000256" key="3">
    <source>
        <dbReference type="ARBA" id="ARBA00005130"/>
    </source>
</evidence>
<comment type="cofactor">
    <cofactor evidence="2">
        <name>Zn(2+)</name>
        <dbReference type="ChEBI" id="CHEBI:29105"/>
    </cofactor>
</comment>
<dbReference type="SUPFAM" id="SSF55031">
    <property type="entry name" value="Bacterial exopeptidase dimerisation domain"/>
    <property type="match status" value="1"/>
</dbReference>
<comment type="pathway">
    <text evidence="3">Amino-acid biosynthesis; L-lysine biosynthesis via DAP pathway; LL-2,6-diaminopimelate from (S)-tetrahydrodipicolinate (succinylase route): step 3/3.</text>
</comment>
<dbReference type="Pfam" id="PF01546">
    <property type="entry name" value="Peptidase_M20"/>
    <property type="match status" value="1"/>
</dbReference>
<proteinExistence type="inferred from homology"/>
<evidence type="ECO:0000256" key="5">
    <source>
        <dbReference type="ARBA" id="ARBA00011921"/>
    </source>
</evidence>
<feature type="domain" description="Peptidase M20 dimerisation" evidence="13">
    <location>
        <begin position="213"/>
        <end position="327"/>
    </location>
</feature>
<dbReference type="AlphaFoldDB" id="A0A3M8D9F9"/>
<dbReference type="SUPFAM" id="SSF53187">
    <property type="entry name" value="Zn-dependent exopeptidases"/>
    <property type="match status" value="1"/>
</dbReference>
<dbReference type="EC" id="3.5.1.18" evidence="5"/>
<evidence type="ECO:0000256" key="8">
    <source>
        <dbReference type="ARBA" id="ARBA00022801"/>
    </source>
</evidence>
<dbReference type="Pfam" id="PF07687">
    <property type="entry name" value="M20_dimer"/>
    <property type="match status" value="1"/>
</dbReference>
<reference evidence="14 15" key="1">
    <citation type="submission" date="2018-10" db="EMBL/GenBank/DDBJ databases">
        <title>Phylogenomics of Brevibacillus.</title>
        <authorList>
            <person name="Dunlap C."/>
        </authorList>
    </citation>
    <scope>NUCLEOTIDE SEQUENCE [LARGE SCALE GENOMIC DNA]</scope>
    <source>
        <strain evidence="14 15">JCM 15716</strain>
    </source>
</reference>
<organism evidence="14 15">
    <name type="scientific">Brevibacillus fluminis</name>
    <dbReference type="NCBI Taxonomy" id="511487"/>
    <lineage>
        <taxon>Bacteria</taxon>
        <taxon>Bacillati</taxon>
        <taxon>Bacillota</taxon>
        <taxon>Bacilli</taxon>
        <taxon>Bacillales</taxon>
        <taxon>Paenibacillaceae</taxon>
        <taxon>Brevibacillus</taxon>
    </lineage>
</organism>
<evidence type="ECO:0000256" key="6">
    <source>
        <dbReference type="ARBA" id="ARBA00016853"/>
    </source>
</evidence>
<evidence type="ECO:0000256" key="12">
    <source>
        <dbReference type="SAM" id="MobiDB-lite"/>
    </source>
</evidence>
<dbReference type="InterPro" id="IPR036264">
    <property type="entry name" value="Bact_exopeptidase_dim_dom"/>
</dbReference>
<evidence type="ECO:0000256" key="2">
    <source>
        <dbReference type="ARBA" id="ARBA00001947"/>
    </source>
</evidence>
<dbReference type="PANTHER" id="PTHR43808">
    <property type="entry name" value="ACETYLORNITHINE DEACETYLASE"/>
    <property type="match status" value="1"/>
</dbReference>
<evidence type="ECO:0000256" key="11">
    <source>
        <dbReference type="ARBA" id="ARBA00051301"/>
    </source>
</evidence>
<name>A0A3M8D9F9_9BACL</name>
<comment type="similarity">
    <text evidence="4">Belongs to the peptidase M20A family.</text>
</comment>
<dbReference type="GO" id="GO:0009089">
    <property type="term" value="P:lysine biosynthetic process via diaminopimelate"/>
    <property type="evidence" value="ECO:0007669"/>
    <property type="project" value="UniProtKB-UniPathway"/>
</dbReference>
<evidence type="ECO:0000256" key="7">
    <source>
        <dbReference type="ARBA" id="ARBA00022723"/>
    </source>
</evidence>
<dbReference type="PANTHER" id="PTHR43808:SF25">
    <property type="entry name" value="PEPTIDASE M20 DIMERISATION DOMAIN-CONTAINING PROTEIN"/>
    <property type="match status" value="1"/>
</dbReference>
<dbReference type="Gene3D" id="3.30.70.360">
    <property type="match status" value="1"/>
</dbReference>
<feature type="compositionally biased region" description="Basic and acidic residues" evidence="12">
    <location>
        <begin position="14"/>
        <end position="25"/>
    </location>
</feature>
<dbReference type="GO" id="GO:0009014">
    <property type="term" value="F:succinyl-diaminopimelate desuccinylase activity"/>
    <property type="evidence" value="ECO:0007669"/>
    <property type="project" value="UniProtKB-EC"/>
</dbReference>
<protein>
    <recommendedName>
        <fullName evidence="6">Probable succinyl-diaminopimelate desuccinylase</fullName>
        <ecNumber evidence="5">3.5.1.18</ecNumber>
    </recommendedName>
</protein>
<dbReference type="InterPro" id="IPR050072">
    <property type="entry name" value="Peptidase_M20A"/>
</dbReference>
<comment type="catalytic activity">
    <reaction evidence="11">
        <text>N-succinyl-(2S,6S)-2,6-diaminopimelate + H2O = (2S,6S)-2,6-diaminopimelate + succinate</text>
        <dbReference type="Rhea" id="RHEA:22608"/>
        <dbReference type="ChEBI" id="CHEBI:15377"/>
        <dbReference type="ChEBI" id="CHEBI:30031"/>
        <dbReference type="ChEBI" id="CHEBI:57609"/>
        <dbReference type="ChEBI" id="CHEBI:58087"/>
        <dbReference type="EC" id="3.5.1.18"/>
    </reaction>
</comment>
<evidence type="ECO:0000256" key="1">
    <source>
        <dbReference type="ARBA" id="ARBA00001941"/>
    </source>
</evidence>
<dbReference type="InterPro" id="IPR002933">
    <property type="entry name" value="Peptidase_M20"/>
</dbReference>
<evidence type="ECO:0000313" key="15">
    <source>
        <dbReference type="Proteomes" id="UP000271031"/>
    </source>
</evidence>
<keyword evidence="8" id="KW-0378">Hydrolase</keyword>
<keyword evidence="15" id="KW-1185">Reference proteome</keyword>
<evidence type="ECO:0000256" key="4">
    <source>
        <dbReference type="ARBA" id="ARBA00006247"/>
    </source>
</evidence>
<dbReference type="CDD" id="cd08659">
    <property type="entry name" value="M20_ArgE_DapE-like"/>
    <property type="match status" value="1"/>
</dbReference>
<evidence type="ECO:0000313" key="14">
    <source>
        <dbReference type="EMBL" id="RNB84523.1"/>
    </source>
</evidence>
<keyword evidence="7" id="KW-0479">Metal-binding</keyword>
<comment type="cofactor">
    <cofactor evidence="1">
        <name>Co(2+)</name>
        <dbReference type="ChEBI" id="CHEBI:48828"/>
    </cofactor>
</comment>
<keyword evidence="9" id="KW-0862">Zinc</keyword>
<keyword evidence="10" id="KW-0170">Cobalt</keyword>
<dbReference type="OrthoDB" id="9792335at2"/>
<dbReference type="InterPro" id="IPR010182">
    <property type="entry name" value="ArgE/DapE"/>
</dbReference>
<dbReference type="Gene3D" id="3.40.630.10">
    <property type="entry name" value="Zn peptidases"/>
    <property type="match status" value="2"/>
</dbReference>
<dbReference type="InterPro" id="IPR011650">
    <property type="entry name" value="Peptidase_M20_dimer"/>
</dbReference>
<dbReference type="PROSITE" id="PS00759">
    <property type="entry name" value="ARGE_DAPE_CPG2_2"/>
    <property type="match status" value="1"/>
</dbReference>
<feature type="region of interest" description="Disordered" evidence="12">
    <location>
        <begin position="1"/>
        <end position="25"/>
    </location>
</feature>
<dbReference type="Proteomes" id="UP000271031">
    <property type="component" value="Unassembled WGS sequence"/>
</dbReference>
<sequence>MRKVQADCRPIATENKHRASEKGRGKVSLDKVGSFVEEAEVVALTQNLIRIPSVYRPGVPGGNEEKVALFVVDYLKEMGLTVHYEEVVPGRPNVIAIYDSGKPGKTLLFEGHTDVVTEGDLDSWSYDPFGGTIENGRIYGRGACDTKNNLAAAICAVKAIQRSELPFTGKIILCIPCDEESMMIGIKDFIRRGWADGVDGAIICEPEENQICITQKGAMRAILRVYGKMAHGAMPLTGINPNTRMARAIVALDELERQEKERLGCHPMLGYPSITPTILQAPVKGDAQINVVPDQCMTTLDIRTVPGQDHAVLRQQMEDILVALSKDDDHFHAELEIIEERPWTETDINDPIVRAVAESYKAITGKDPIYNGVPGATDGTFLHLAGVPIITTGAGDRHVPHHADEYVDIAELVETTKLYARAALVFLNE</sequence>
<dbReference type="GO" id="GO:0046872">
    <property type="term" value="F:metal ion binding"/>
    <property type="evidence" value="ECO:0007669"/>
    <property type="project" value="UniProtKB-KW"/>
</dbReference>
<dbReference type="NCBIfam" id="TIGR01910">
    <property type="entry name" value="DapE-ArgE"/>
    <property type="match status" value="1"/>
</dbReference>
<gene>
    <name evidence="14" type="ORF">EDM56_20635</name>
</gene>
<dbReference type="InterPro" id="IPR001261">
    <property type="entry name" value="ArgE/DapE_CS"/>
</dbReference>
<evidence type="ECO:0000256" key="10">
    <source>
        <dbReference type="ARBA" id="ARBA00023285"/>
    </source>
</evidence>
<dbReference type="UniPathway" id="UPA00034">
    <property type="reaction ID" value="UER00021"/>
</dbReference>
<comment type="caution">
    <text evidence="14">The sequence shown here is derived from an EMBL/GenBank/DDBJ whole genome shotgun (WGS) entry which is preliminary data.</text>
</comment>
<evidence type="ECO:0000259" key="13">
    <source>
        <dbReference type="Pfam" id="PF07687"/>
    </source>
</evidence>
<evidence type="ECO:0000256" key="9">
    <source>
        <dbReference type="ARBA" id="ARBA00022833"/>
    </source>
</evidence>
<dbReference type="PROSITE" id="PS00758">
    <property type="entry name" value="ARGE_DAPE_CPG2_1"/>
    <property type="match status" value="1"/>
</dbReference>
<dbReference type="EMBL" id="RHHQ01000017">
    <property type="protein sequence ID" value="RNB84523.1"/>
    <property type="molecule type" value="Genomic_DNA"/>
</dbReference>